<evidence type="ECO:0000313" key="2">
    <source>
        <dbReference type="EMBL" id="TGJ84312.1"/>
    </source>
</evidence>
<protein>
    <submittedName>
        <fullName evidence="2">Uncharacterized protein</fullName>
    </submittedName>
</protein>
<evidence type="ECO:0000256" key="1">
    <source>
        <dbReference type="SAM" id="MobiDB-lite"/>
    </source>
</evidence>
<gene>
    <name evidence="2" type="ORF">E0Z10_g4470</name>
</gene>
<feature type="compositionally biased region" description="Basic and acidic residues" evidence="1">
    <location>
        <begin position="127"/>
        <end position="146"/>
    </location>
</feature>
<proteinExistence type="predicted"/>
<accession>A0A4Z0Z6V6</accession>
<feature type="compositionally biased region" description="Basic and acidic residues" evidence="1">
    <location>
        <begin position="93"/>
        <end position="116"/>
    </location>
</feature>
<dbReference type="Proteomes" id="UP000297716">
    <property type="component" value="Unassembled WGS sequence"/>
</dbReference>
<dbReference type="AlphaFoldDB" id="A0A4Z0Z6V6"/>
<organism evidence="2 3">
    <name type="scientific">Xylaria hypoxylon</name>
    <dbReference type="NCBI Taxonomy" id="37992"/>
    <lineage>
        <taxon>Eukaryota</taxon>
        <taxon>Fungi</taxon>
        <taxon>Dikarya</taxon>
        <taxon>Ascomycota</taxon>
        <taxon>Pezizomycotina</taxon>
        <taxon>Sordariomycetes</taxon>
        <taxon>Xylariomycetidae</taxon>
        <taxon>Xylariales</taxon>
        <taxon>Xylariaceae</taxon>
        <taxon>Xylaria</taxon>
    </lineage>
</organism>
<sequence length="146" mass="16126">MSSSPFVKTFVRSSARAVSRNGPATTPRVSQRAYATERPTLPQGSGNKPMMIAALVGIPALAYFIIPSRPTKPAPETAAKRRPNLDPAAPKRIRNENEPDEPKYVHPEHENPDEFKPAFGQLHKQKRVDTPPDGKNHQALSDRART</sequence>
<name>A0A4Z0Z6V6_9PEZI</name>
<dbReference type="EMBL" id="SKBN01000070">
    <property type="protein sequence ID" value="TGJ84312.1"/>
    <property type="molecule type" value="Genomic_DNA"/>
</dbReference>
<comment type="caution">
    <text evidence="2">The sequence shown here is derived from an EMBL/GenBank/DDBJ whole genome shotgun (WGS) entry which is preliminary data.</text>
</comment>
<feature type="region of interest" description="Disordered" evidence="1">
    <location>
        <begin position="15"/>
        <end position="48"/>
    </location>
</feature>
<feature type="region of interest" description="Disordered" evidence="1">
    <location>
        <begin position="69"/>
        <end position="146"/>
    </location>
</feature>
<reference evidence="2 3" key="1">
    <citation type="submission" date="2019-03" db="EMBL/GenBank/DDBJ databases">
        <title>Draft genome sequence of Xylaria hypoxylon DSM 108379, a ubiquitous saprotrophic-parasitic fungi on hardwood.</title>
        <authorList>
            <person name="Buettner E."/>
            <person name="Leonhardt S."/>
            <person name="Gebauer A.M."/>
            <person name="Liers C."/>
            <person name="Hofrichter M."/>
            <person name="Kellner H."/>
        </authorList>
    </citation>
    <scope>NUCLEOTIDE SEQUENCE [LARGE SCALE GENOMIC DNA]</scope>
    <source>
        <strain evidence="2 3">DSM 108379</strain>
    </source>
</reference>
<keyword evidence="3" id="KW-1185">Reference proteome</keyword>
<evidence type="ECO:0000313" key="3">
    <source>
        <dbReference type="Proteomes" id="UP000297716"/>
    </source>
</evidence>
<dbReference type="OrthoDB" id="5243030at2759"/>